<dbReference type="AlphaFoldDB" id="A0A7S0SIA2"/>
<accession>A0A7S0SIA2</accession>
<sequence length="198" mass="20915">MELGDRAAEHISRCKEVRDDEFAMLAGATLEAVLGVSALEDSSAAGIGGWEAEAGIALLVVEAAKGGLSGEDLEALMNEEFDIGAAKAKILADVYALNKSKLTDSLVVHARASPVARLVDVKWRADHIISSSENGASQSNQFHVTWKTTGGAAERAGLLRDATGGGDEEIKFTCTLEQMQHLTGKLRDACRAAEKYAS</sequence>
<organism evidence="4">
    <name type="scientific">Mantoniella antarctica</name>
    <dbReference type="NCBI Taxonomy" id="81844"/>
    <lineage>
        <taxon>Eukaryota</taxon>
        <taxon>Viridiplantae</taxon>
        <taxon>Chlorophyta</taxon>
        <taxon>Mamiellophyceae</taxon>
        <taxon>Mamiellales</taxon>
        <taxon>Mamiellaceae</taxon>
        <taxon>Mantoniella</taxon>
    </lineage>
</organism>
<dbReference type="PANTHER" id="PTHR31159">
    <property type="entry name" value="COMM DOMAIN-CONTAINING PROTEIN 3"/>
    <property type="match status" value="1"/>
</dbReference>
<reference evidence="4" key="1">
    <citation type="submission" date="2021-01" db="EMBL/GenBank/DDBJ databases">
        <authorList>
            <person name="Corre E."/>
            <person name="Pelletier E."/>
            <person name="Niang G."/>
            <person name="Scheremetjew M."/>
            <person name="Finn R."/>
            <person name="Kale V."/>
            <person name="Holt S."/>
            <person name="Cochrane G."/>
            <person name="Meng A."/>
            <person name="Brown T."/>
            <person name="Cohen L."/>
        </authorList>
    </citation>
    <scope>NUCLEOTIDE SEQUENCE</scope>
    <source>
        <strain evidence="4">SL-175</strain>
    </source>
</reference>
<evidence type="ECO:0000256" key="2">
    <source>
        <dbReference type="ARBA" id="ARBA00093469"/>
    </source>
</evidence>
<dbReference type="GO" id="GO:0006814">
    <property type="term" value="P:sodium ion transport"/>
    <property type="evidence" value="ECO:0007669"/>
    <property type="project" value="InterPro"/>
</dbReference>
<proteinExistence type="inferred from homology"/>
<protein>
    <recommendedName>
        <fullName evidence="1">COMM domain-containing protein 3</fullName>
    </recommendedName>
</protein>
<dbReference type="PROSITE" id="PS51269">
    <property type="entry name" value="COMM"/>
    <property type="match status" value="1"/>
</dbReference>
<dbReference type="InterPro" id="IPR037355">
    <property type="entry name" value="COMMD3"/>
</dbReference>
<dbReference type="EMBL" id="HBFC01016081">
    <property type="protein sequence ID" value="CAD8706811.1"/>
    <property type="molecule type" value="Transcribed_RNA"/>
</dbReference>
<comment type="similarity">
    <text evidence="2">Belongs to the COMM domain-containing protein 3 family.</text>
</comment>
<dbReference type="PANTHER" id="PTHR31159:SF1">
    <property type="entry name" value="COMM DOMAIN-CONTAINING PROTEIN 3"/>
    <property type="match status" value="1"/>
</dbReference>
<evidence type="ECO:0000256" key="1">
    <source>
        <dbReference type="ARBA" id="ARBA00016548"/>
    </source>
</evidence>
<dbReference type="Pfam" id="PF07258">
    <property type="entry name" value="COMM_domain"/>
    <property type="match status" value="1"/>
</dbReference>
<dbReference type="InterPro" id="IPR017920">
    <property type="entry name" value="COMM"/>
</dbReference>
<evidence type="ECO:0000259" key="3">
    <source>
        <dbReference type="PROSITE" id="PS51269"/>
    </source>
</evidence>
<feature type="domain" description="COMM" evidence="3">
    <location>
        <begin position="117"/>
        <end position="197"/>
    </location>
</feature>
<gene>
    <name evidence="4" type="ORF">MANT1106_LOCUS9494</name>
</gene>
<name>A0A7S0SIA2_9CHLO</name>
<evidence type="ECO:0000313" key="4">
    <source>
        <dbReference type="EMBL" id="CAD8706811.1"/>
    </source>
</evidence>